<reference evidence="12" key="1">
    <citation type="submission" date="2017-10" db="EMBL/GenBank/DDBJ databases">
        <authorList>
            <person name="Regsiter A."/>
            <person name="William W."/>
        </authorList>
    </citation>
    <scope>NUCLEOTIDE SEQUENCE [LARGE SCALE GENOMIC DNA]</scope>
</reference>
<dbReference type="CDD" id="cd10030">
    <property type="entry name" value="UDG-F4_TTUDGA_SPO1dp_like"/>
    <property type="match status" value="1"/>
</dbReference>
<keyword evidence="8" id="KW-0411">Iron-sulfur</keyword>
<evidence type="ECO:0000256" key="7">
    <source>
        <dbReference type="ARBA" id="ARBA00023004"/>
    </source>
</evidence>
<dbReference type="InterPro" id="IPR023875">
    <property type="entry name" value="DNA_repair_put"/>
</dbReference>
<dbReference type="GO" id="GO:0046872">
    <property type="term" value="F:metal ion binding"/>
    <property type="evidence" value="ECO:0007669"/>
    <property type="project" value="UniProtKB-KW"/>
</dbReference>
<dbReference type="InterPro" id="IPR036895">
    <property type="entry name" value="Uracil-DNA_glycosylase-like_sf"/>
</dbReference>
<evidence type="ECO:0000256" key="2">
    <source>
        <dbReference type="ARBA" id="ARBA00019403"/>
    </source>
</evidence>
<keyword evidence="7" id="KW-0408">Iron</keyword>
<evidence type="ECO:0000256" key="3">
    <source>
        <dbReference type="ARBA" id="ARBA00022485"/>
    </source>
</evidence>
<organism evidence="11 12">
    <name type="scientific">Methylorubrum extorquens</name>
    <name type="common">Methylobacterium dichloromethanicum</name>
    <name type="synonym">Methylobacterium extorquens</name>
    <dbReference type="NCBI Taxonomy" id="408"/>
    <lineage>
        <taxon>Bacteria</taxon>
        <taxon>Pseudomonadati</taxon>
        <taxon>Pseudomonadota</taxon>
        <taxon>Alphaproteobacteria</taxon>
        <taxon>Hyphomicrobiales</taxon>
        <taxon>Methylobacteriaceae</taxon>
        <taxon>Methylorubrum</taxon>
    </lineage>
</organism>
<dbReference type="InterPro" id="IPR005122">
    <property type="entry name" value="Uracil-DNA_glycosylase-like"/>
</dbReference>
<proteinExistence type="inferred from homology"/>
<dbReference type="PANTHER" id="PTHR33693">
    <property type="entry name" value="TYPE-5 URACIL-DNA GLYCOSYLASE"/>
    <property type="match status" value="1"/>
</dbReference>
<keyword evidence="9" id="KW-0234">DNA repair</keyword>
<keyword evidence="5" id="KW-0227">DNA damage</keyword>
<dbReference type="Pfam" id="PF13566">
    <property type="entry name" value="DUF4130"/>
    <property type="match status" value="1"/>
</dbReference>
<evidence type="ECO:0000256" key="8">
    <source>
        <dbReference type="ARBA" id="ARBA00023014"/>
    </source>
</evidence>
<dbReference type="SMART" id="SM00986">
    <property type="entry name" value="UDG"/>
    <property type="match status" value="1"/>
</dbReference>
<dbReference type="PANTHER" id="PTHR33693:SF9">
    <property type="entry name" value="TYPE-4 URACIL-DNA GLYCOSYLASE"/>
    <property type="match status" value="1"/>
</dbReference>
<dbReference type="NCBIfam" id="TIGR03914">
    <property type="entry name" value="UDG_fam_dom"/>
    <property type="match status" value="1"/>
</dbReference>
<evidence type="ECO:0000256" key="9">
    <source>
        <dbReference type="ARBA" id="ARBA00023204"/>
    </source>
</evidence>
<dbReference type="SMART" id="SM00987">
    <property type="entry name" value="UreE_C"/>
    <property type="match status" value="1"/>
</dbReference>
<evidence type="ECO:0000256" key="4">
    <source>
        <dbReference type="ARBA" id="ARBA00022723"/>
    </source>
</evidence>
<keyword evidence="6" id="KW-0378">Hydrolase</keyword>
<dbReference type="AlphaFoldDB" id="A0A2N9AS61"/>
<dbReference type="EMBL" id="LT962688">
    <property type="protein sequence ID" value="SOR30169.1"/>
    <property type="molecule type" value="Genomic_DNA"/>
</dbReference>
<protein>
    <recommendedName>
        <fullName evidence="2">Type-4 uracil-DNA glycosylase</fullName>
    </recommendedName>
</protein>
<dbReference type="Proteomes" id="UP000233769">
    <property type="component" value="Chromosome tk0001"/>
</dbReference>
<dbReference type="GO" id="GO:0006281">
    <property type="term" value="P:DNA repair"/>
    <property type="evidence" value="ECO:0007669"/>
    <property type="project" value="UniProtKB-KW"/>
</dbReference>
<dbReference type="Pfam" id="PF03167">
    <property type="entry name" value="UDG"/>
    <property type="match status" value="1"/>
</dbReference>
<dbReference type="Gene3D" id="3.40.470.10">
    <property type="entry name" value="Uracil-DNA glycosylase-like domain"/>
    <property type="match status" value="1"/>
</dbReference>
<feature type="domain" description="Uracil-DNA glycosylase-like" evidence="10">
    <location>
        <begin position="318"/>
        <end position="477"/>
    </location>
</feature>
<comment type="similarity">
    <text evidence="1">Belongs to the uracil-DNA glycosylase (UDG) superfamily. Type 4 (UDGa) family.</text>
</comment>
<dbReference type="NCBIfam" id="TIGR03915">
    <property type="entry name" value="SAM_7_link_chp"/>
    <property type="match status" value="1"/>
</dbReference>
<accession>A0A2N9AS61</accession>
<dbReference type="InterPro" id="IPR051536">
    <property type="entry name" value="UDG_Type-4/5"/>
</dbReference>
<evidence type="ECO:0000259" key="10">
    <source>
        <dbReference type="SMART" id="SM00986"/>
    </source>
</evidence>
<keyword evidence="3" id="KW-0004">4Fe-4S</keyword>
<keyword evidence="4" id="KW-0479">Metal-binding</keyword>
<dbReference type="SUPFAM" id="SSF52141">
    <property type="entry name" value="Uracil-DNA glycosylase-like"/>
    <property type="match status" value="1"/>
</dbReference>
<dbReference type="GO" id="GO:0051539">
    <property type="term" value="F:4 iron, 4 sulfur cluster binding"/>
    <property type="evidence" value="ECO:0007669"/>
    <property type="project" value="UniProtKB-KW"/>
</dbReference>
<evidence type="ECO:0000313" key="12">
    <source>
        <dbReference type="Proteomes" id="UP000233769"/>
    </source>
</evidence>
<gene>
    <name evidence="11" type="primary">ung</name>
    <name evidence="11" type="ORF">TK0001_3567</name>
</gene>
<dbReference type="InterPro" id="IPR005273">
    <property type="entry name" value="Ura-DNA_glyco_family4"/>
</dbReference>
<name>A0A2N9AS61_METEX</name>
<evidence type="ECO:0000256" key="1">
    <source>
        <dbReference type="ARBA" id="ARBA00006521"/>
    </source>
</evidence>
<dbReference type="GO" id="GO:0097506">
    <property type="term" value="F:deaminated base DNA N-glycosylase activity"/>
    <property type="evidence" value="ECO:0007669"/>
    <property type="project" value="UniProtKB-ARBA"/>
</dbReference>
<dbReference type="InterPro" id="IPR025404">
    <property type="entry name" value="DUF4130"/>
</dbReference>
<sequence length="484" mass="53131">MGEPAQNSPASAGGGRCAAIHVISLAPGADLSGFRTAARRLIAAEIPPKNIVWQTEAPSLFGAESGSVDGPPLRLPRAVTELIPMVVPHRDPERYGLLYALLWRVLHGERALMDVLSDPLVHRLHRMRKAIGRDLHKMHAFLRFRRVPGEGAERFVAWFEPDHHILGAAAPFFVDRFRGLTWSILTPEGSAHWDGTLCFGPPGRREDVPEGDGFEAGWRDYYESTFNPARLNLDAMRAEMPRKYWRNMPETAAIPALVRAASARAQAMIEKEPTMPVKRDPVRAVAKMAQDEPDSLEALNAIIARSEPLVPGATQAVLGEGPVGARIAFVGEQPGDQEDRQGKPFVGPAGQLLSRALEDAGIDRGEAYLTNAVKHFKFTLRGKRRIHEKPTAGEVSHYRWWLEKELDFVAPKLVVALGATAVLSLTGKQIPITRARGPAEFGRPFAGFITVHPSYLLRLPDEAAKAAAYQAFVDDLRRANALAA</sequence>
<evidence type="ECO:0000256" key="6">
    <source>
        <dbReference type="ARBA" id="ARBA00022801"/>
    </source>
</evidence>
<evidence type="ECO:0000256" key="5">
    <source>
        <dbReference type="ARBA" id="ARBA00022763"/>
    </source>
</evidence>
<evidence type="ECO:0000313" key="11">
    <source>
        <dbReference type="EMBL" id="SOR30169.1"/>
    </source>
</evidence>